<evidence type="ECO:0000313" key="6">
    <source>
        <dbReference type="Proteomes" id="UP000199181"/>
    </source>
</evidence>
<dbReference type="Gene3D" id="3.30.565.10">
    <property type="entry name" value="Histidine kinase-like ATPase, C-terminal domain"/>
    <property type="match status" value="1"/>
</dbReference>
<dbReference type="AlphaFoldDB" id="A0A1I0D9R7"/>
<dbReference type="Pfam" id="PF02518">
    <property type="entry name" value="HATPase_c"/>
    <property type="match status" value="1"/>
</dbReference>
<organism evidence="5 6">
    <name type="scientific">Stigmatella erecta</name>
    <dbReference type="NCBI Taxonomy" id="83460"/>
    <lineage>
        <taxon>Bacteria</taxon>
        <taxon>Pseudomonadati</taxon>
        <taxon>Myxococcota</taxon>
        <taxon>Myxococcia</taxon>
        <taxon>Myxococcales</taxon>
        <taxon>Cystobacterineae</taxon>
        <taxon>Archangiaceae</taxon>
        <taxon>Stigmatella</taxon>
    </lineage>
</organism>
<evidence type="ECO:0000256" key="1">
    <source>
        <dbReference type="ARBA" id="ARBA00000085"/>
    </source>
</evidence>
<sequence>MITEECDLAHLIEDALSIQLPALQRHGVAVQRELSFVPKVRVDKHKVLQVLINLLNNAKYALDPMPEGSRKLWVKLWVEGRAARIQVVDNEMGITPEVQDKLFSHGFTTRKDGHGVGLHSSALAVQLLNGSLTLSSEGPGKGAVATLELPLT</sequence>
<dbReference type="GO" id="GO:0000155">
    <property type="term" value="F:phosphorelay sensor kinase activity"/>
    <property type="evidence" value="ECO:0007669"/>
    <property type="project" value="TreeGrafter"/>
</dbReference>
<dbReference type="InterPro" id="IPR005467">
    <property type="entry name" value="His_kinase_dom"/>
</dbReference>
<evidence type="ECO:0000313" key="5">
    <source>
        <dbReference type="EMBL" id="SET28838.1"/>
    </source>
</evidence>
<dbReference type="Proteomes" id="UP000199181">
    <property type="component" value="Unassembled WGS sequence"/>
</dbReference>
<keyword evidence="3" id="KW-0597">Phosphoprotein</keyword>
<dbReference type="EMBL" id="FOIJ01000002">
    <property type="protein sequence ID" value="SET28838.1"/>
    <property type="molecule type" value="Genomic_DNA"/>
</dbReference>
<dbReference type="InterPro" id="IPR004358">
    <property type="entry name" value="Sig_transdc_His_kin-like_C"/>
</dbReference>
<evidence type="ECO:0000259" key="4">
    <source>
        <dbReference type="PROSITE" id="PS50109"/>
    </source>
</evidence>
<keyword evidence="6" id="KW-1185">Reference proteome</keyword>
<keyword evidence="5" id="KW-0418">Kinase</keyword>
<dbReference type="PRINTS" id="PR00344">
    <property type="entry name" value="BCTRLSENSOR"/>
</dbReference>
<dbReference type="SUPFAM" id="SSF55874">
    <property type="entry name" value="ATPase domain of HSP90 chaperone/DNA topoisomerase II/histidine kinase"/>
    <property type="match status" value="1"/>
</dbReference>
<dbReference type="PANTHER" id="PTHR43547">
    <property type="entry name" value="TWO-COMPONENT HISTIDINE KINASE"/>
    <property type="match status" value="1"/>
</dbReference>
<protein>
    <recommendedName>
        <fullName evidence="2">histidine kinase</fullName>
        <ecNumber evidence="2">2.7.13.3</ecNumber>
    </recommendedName>
</protein>
<feature type="domain" description="Histidine kinase" evidence="4">
    <location>
        <begin position="1"/>
        <end position="152"/>
    </location>
</feature>
<dbReference type="EC" id="2.7.13.3" evidence="2"/>
<comment type="catalytic activity">
    <reaction evidence="1">
        <text>ATP + protein L-histidine = ADP + protein N-phospho-L-histidine.</text>
        <dbReference type="EC" id="2.7.13.3"/>
    </reaction>
</comment>
<reference evidence="6" key="1">
    <citation type="submission" date="2016-10" db="EMBL/GenBank/DDBJ databases">
        <authorList>
            <person name="Varghese N."/>
            <person name="Submissions S."/>
        </authorList>
    </citation>
    <scope>NUCLEOTIDE SEQUENCE [LARGE SCALE GENOMIC DNA]</scope>
    <source>
        <strain evidence="6">DSM 16858</strain>
    </source>
</reference>
<dbReference type="PROSITE" id="PS50109">
    <property type="entry name" value="HIS_KIN"/>
    <property type="match status" value="1"/>
</dbReference>
<name>A0A1I0D9R7_9BACT</name>
<accession>A0A1I0D9R7</accession>
<dbReference type="InterPro" id="IPR003594">
    <property type="entry name" value="HATPase_dom"/>
</dbReference>
<dbReference type="PANTHER" id="PTHR43547:SF2">
    <property type="entry name" value="HYBRID SIGNAL TRANSDUCTION HISTIDINE KINASE C"/>
    <property type="match status" value="1"/>
</dbReference>
<evidence type="ECO:0000256" key="2">
    <source>
        <dbReference type="ARBA" id="ARBA00012438"/>
    </source>
</evidence>
<dbReference type="SMART" id="SM00387">
    <property type="entry name" value="HATPase_c"/>
    <property type="match status" value="1"/>
</dbReference>
<proteinExistence type="predicted"/>
<dbReference type="InterPro" id="IPR036890">
    <property type="entry name" value="HATPase_C_sf"/>
</dbReference>
<keyword evidence="5" id="KW-0808">Transferase</keyword>
<evidence type="ECO:0000256" key="3">
    <source>
        <dbReference type="ARBA" id="ARBA00022553"/>
    </source>
</evidence>
<gene>
    <name evidence="5" type="ORF">SAMN05443639_102437</name>
</gene>